<evidence type="ECO:0000313" key="2">
    <source>
        <dbReference type="EMBL" id="TFD71226.1"/>
    </source>
</evidence>
<feature type="transmembrane region" description="Helical" evidence="1">
    <location>
        <begin position="103"/>
        <end position="123"/>
    </location>
</feature>
<sequence length="748" mass="78733">MQIFTGAEKGHRIIEVIGIGIGSILILSVLGFAVLVHLRQELRVVLVPAVPLIGAAYLVVVLHLTGLFLPVRVGIWVAVGVAIAGMLLQFWRGRIAFVDWFSALPNLVSVSVVGLLGALLAWLPSLLAGSSLPMQATESNDAFYYVSVSRWALDHAITALPDIGISPLTGADSPAFGPAYESVHYSLRVGQEVLQAGLGVLTTVPIVNGFSPLLGVWVFLISGGAWTLGAAFGISRVARLVMGGMLVASFSVQSQVLQQNADSLLGISFLPLVVGLVSMVVRPTPDHPRPPLWLPGLALAAILGTYSEYLPLLGVTLASLTLIGPLGGLRSALFRAGGLIGLSIAMGPLIWFKTVSSLLFIGALTADGNGQGATVSAIARQITEPWRPFLSVVWPAKLSFLAIAVLAVFVVVGLVAALATLFFRRTRPYAVGGLVLASGIVLFIGSRGNEYITRRAADMLSPLLIIAVVLGASAVIQAIGRERRRTIRRALTIGVLALSVGGIGSSSYLTARMIIHERKDDRVVSPQVAEAATWVTRADGHENGNDVTAAVATMYDQLWLSDALAGAPDVSYVNLRGDLGYRGNLKLTSYWDGELDPYVLVGPGSYFAAGNHSVVEEDGIFSLLDLSSGPTTVVVPYQRDDLPRDGRGSWSWTLNPDGSISGGSGSGLQILSSAASLDETFLLLTGVAPGATVNLFQGQVLIGTQTVEKEDFRMSLDGVHLDAGTAQVEVRVAAHDTSPLTLKGIVNG</sequence>
<evidence type="ECO:0000256" key="1">
    <source>
        <dbReference type="SAM" id="Phobius"/>
    </source>
</evidence>
<name>A0A4R9AWQ7_9MICO</name>
<feature type="transmembrane region" description="Helical" evidence="1">
    <location>
        <begin position="332"/>
        <end position="352"/>
    </location>
</feature>
<comment type="caution">
    <text evidence="2">The sequence shown here is derived from an EMBL/GenBank/DDBJ whole genome shotgun (WGS) entry which is preliminary data.</text>
</comment>
<gene>
    <name evidence="2" type="ORF">E3T50_06500</name>
</gene>
<feature type="transmembrane region" description="Helical" evidence="1">
    <location>
        <begin position="263"/>
        <end position="281"/>
    </location>
</feature>
<feature type="transmembrane region" description="Helical" evidence="1">
    <location>
        <begin position="16"/>
        <end position="38"/>
    </location>
</feature>
<keyword evidence="3" id="KW-1185">Reference proteome</keyword>
<feature type="transmembrane region" description="Helical" evidence="1">
    <location>
        <begin position="398"/>
        <end position="422"/>
    </location>
</feature>
<feature type="transmembrane region" description="Helical" evidence="1">
    <location>
        <begin position="45"/>
        <end position="67"/>
    </location>
</feature>
<organism evidence="2 3">
    <name type="scientific">Cryobacterium gelidum</name>
    <dbReference type="NCBI Taxonomy" id="1259164"/>
    <lineage>
        <taxon>Bacteria</taxon>
        <taxon>Bacillati</taxon>
        <taxon>Actinomycetota</taxon>
        <taxon>Actinomycetes</taxon>
        <taxon>Micrococcales</taxon>
        <taxon>Microbacteriaceae</taxon>
        <taxon>Cryobacterium</taxon>
    </lineage>
</organism>
<dbReference type="Proteomes" id="UP000297983">
    <property type="component" value="Unassembled WGS sequence"/>
</dbReference>
<dbReference type="AlphaFoldDB" id="A0A4R9AWQ7"/>
<keyword evidence="1" id="KW-1133">Transmembrane helix</keyword>
<keyword evidence="1" id="KW-0812">Transmembrane</keyword>
<accession>A0A4R9AWQ7</accession>
<reference evidence="2 3" key="1">
    <citation type="submission" date="2019-03" db="EMBL/GenBank/DDBJ databases">
        <title>Genomics of glacier-inhabiting Cryobacterium strains.</title>
        <authorList>
            <person name="Liu Q."/>
            <person name="Xin Y.-H."/>
        </authorList>
    </citation>
    <scope>NUCLEOTIDE SEQUENCE [LARGE SCALE GENOMIC DNA]</scope>
    <source>
        <strain evidence="2 3">Hz16</strain>
    </source>
</reference>
<evidence type="ECO:0000313" key="3">
    <source>
        <dbReference type="Proteomes" id="UP000297983"/>
    </source>
</evidence>
<dbReference type="RefSeq" id="WP_134551126.1">
    <property type="nucleotide sequence ID" value="NZ_SOHL01000013.1"/>
</dbReference>
<protein>
    <submittedName>
        <fullName evidence="2">Uncharacterized protein</fullName>
    </submittedName>
</protein>
<feature type="transmembrane region" description="Helical" evidence="1">
    <location>
        <begin position="73"/>
        <end position="91"/>
    </location>
</feature>
<keyword evidence="1" id="KW-0472">Membrane</keyword>
<proteinExistence type="predicted"/>
<feature type="transmembrane region" description="Helical" evidence="1">
    <location>
        <begin position="429"/>
        <end position="447"/>
    </location>
</feature>
<feature type="transmembrane region" description="Helical" evidence="1">
    <location>
        <begin position="459"/>
        <end position="479"/>
    </location>
</feature>
<dbReference type="EMBL" id="SOHL01000013">
    <property type="protein sequence ID" value="TFD71226.1"/>
    <property type="molecule type" value="Genomic_DNA"/>
</dbReference>
<feature type="transmembrane region" description="Helical" evidence="1">
    <location>
        <begin position="491"/>
        <end position="509"/>
    </location>
</feature>
<feature type="transmembrane region" description="Helical" evidence="1">
    <location>
        <begin position="214"/>
        <end position="235"/>
    </location>
</feature>